<evidence type="ECO:0000259" key="6">
    <source>
        <dbReference type="PROSITE" id="PS51747"/>
    </source>
</evidence>
<comment type="cofactor">
    <cofactor evidence="1">
        <name>Zn(2+)</name>
        <dbReference type="ChEBI" id="CHEBI:29105"/>
    </cofactor>
</comment>
<dbReference type="SUPFAM" id="SSF53927">
    <property type="entry name" value="Cytidine deaminase-like"/>
    <property type="match status" value="1"/>
</dbReference>
<dbReference type="Pfam" id="PF00383">
    <property type="entry name" value="dCMP_cyt_deam_1"/>
    <property type="match status" value="1"/>
</dbReference>
<dbReference type="GO" id="GO:0004132">
    <property type="term" value="F:dCMP deaminase activity"/>
    <property type="evidence" value="ECO:0007669"/>
    <property type="project" value="UniProtKB-EC"/>
</dbReference>
<gene>
    <name evidence="7" type="ORF">BSTOLATCC_MIC49996</name>
</gene>
<keyword evidence="2" id="KW-0545">Nucleotide biosynthesis</keyword>
<comment type="caution">
    <text evidence="7">The sequence shown here is derived from an EMBL/GenBank/DDBJ whole genome shotgun (WGS) entry which is preliminary data.</text>
</comment>
<evidence type="ECO:0000313" key="7">
    <source>
        <dbReference type="EMBL" id="CAG9329880.1"/>
    </source>
</evidence>
<sequence length="333" mass="37451">MVIVGITGTLSAGKETAAQYLQVVHGFHIVNLENKKWEENIPRDDFETEESFRAAIATQALKMIMSDWTQHYIVYPITLPEELLIFRKRSYFMLIGLDAPIRSRYANYCKKHGKPKNQLQGFLHMDDHTKFGHDGYPCRIHECLLSADRIIQNKGTLEELYLQLRMLDSLNIEHVRPSWDTYFIRLAEMASTRSSCMNYRSGCVLVQNKSIISTGYNGTPTNTLNCNEGGCDACNRGEDTEDCICIHSEMNALLEAGRQKASGGTIYCTHFPCLGCAKSILQSGIVRVVYSRIDSLNSTIEQLFINAGVQVAWKPPAIVADIQISENLAPTND</sequence>
<dbReference type="EC" id="3.5.4.12" evidence="4"/>
<evidence type="ECO:0000256" key="3">
    <source>
        <dbReference type="ARBA" id="ARBA00022801"/>
    </source>
</evidence>
<dbReference type="Gene3D" id="3.40.140.10">
    <property type="entry name" value="Cytidine Deaminase, domain 2"/>
    <property type="match status" value="1"/>
</dbReference>
<reference evidence="7" key="1">
    <citation type="submission" date="2021-09" db="EMBL/GenBank/DDBJ databases">
        <authorList>
            <consortium name="AG Swart"/>
            <person name="Singh M."/>
            <person name="Singh A."/>
            <person name="Seah K."/>
            <person name="Emmerich C."/>
        </authorList>
    </citation>
    <scope>NUCLEOTIDE SEQUENCE</scope>
    <source>
        <strain evidence="7">ATCC30299</strain>
    </source>
</reference>
<dbReference type="AlphaFoldDB" id="A0AAU9JSL6"/>
<organism evidence="7 8">
    <name type="scientific">Blepharisma stoltei</name>
    <dbReference type="NCBI Taxonomy" id="1481888"/>
    <lineage>
        <taxon>Eukaryota</taxon>
        <taxon>Sar</taxon>
        <taxon>Alveolata</taxon>
        <taxon>Ciliophora</taxon>
        <taxon>Postciliodesmatophora</taxon>
        <taxon>Heterotrichea</taxon>
        <taxon>Heterotrichida</taxon>
        <taxon>Blepharismidae</taxon>
        <taxon>Blepharisma</taxon>
    </lineage>
</organism>
<dbReference type="EMBL" id="CAJZBQ010000050">
    <property type="protein sequence ID" value="CAG9329880.1"/>
    <property type="molecule type" value="Genomic_DNA"/>
</dbReference>
<evidence type="ECO:0000256" key="2">
    <source>
        <dbReference type="ARBA" id="ARBA00022727"/>
    </source>
</evidence>
<dbReference type="SUPFAM" id="SSF52540">
    <property type="entry name" value="P-loop containing nucleoside triphosphate hydrolases"/>
    <property type="match status" value="1"/>
</dbReference>
<evidence type="ECO:0000256" key="5">
    <source>
        <dbReference type="ARBA" id="ARBA00041763"/>
    </source>
</evidence>
<proteinExistence type="predicted"/>
<feature type="domain" description="CMP/dCMP-type deaminase" evidence="6">
    <location>
        <begin position="178"/>
        <end position="311"/>
    </location>
</feature>
<keyword evidence="8" id="KW-1185">Reference proteome</keyword>
<dbReference type="InterPro" id="IPR016193">
    <property type="entry name" value="Cytidine_deaminase-like"/>
</dbReference>
<dbReference type="Gene3D" id="3.40.50.300">
    <property type="entry name" value="P-loop containing nucleotide triphosphate hydrolases"/>
    <property type="match status" value="1"/>
</dbReference>
<dbReference type="PANTHER" id="PTHR11086">
    <property type="entry name" value="DEOXYCYTIDYLATE DEAMINASE-RELATED"/>
    <property type="match status" value="1"/>
</dbReference>
<dbReference type="GO" id="GO:0009165">
    <property type="term" value="P:nucleotide biosynthetic process"/>
    <property type="evidence" value="ECO:0007669"/>
    <property type="project" value="UniProtKB-KW"/>
</dbReference>
<dbReference type="PANTHER" id="PTHR11086:SF18">
    <property type="entry name" value="DEOXYCYTIDYLATE DEAMINASE"/>
    <property type="match status" value="1"/>
</dbReference>
<dbReference type="InterPro" id="IPR027417">
    <property type="entry name" value="P-loop_NTPase"/>
</dbReference>
<dbReference type="Proteomes" id="UP001162131">
    <property type="component" value="Unassembled WGS sequence"/>
</dbReference>
<keyword evidence="3" id="KW-0378">Hydrolase</keyword>
<evidence type="ECO:0000256" key="1">
    <source>
        <dbReference type="ARBA" id="ARBA00001947"/>
    </source>
</evidence>
<evidence type="ECO:0000313" key="8">
    <source>
        <dbReference type="Proteomes" id="UP001162131"/>
    </source>
</evidence>
<protein>
    <recommendedName>
        <fullName evidence="5">dCMP deaminase</fullName>
        <ecNumber evidence="4">3.5.4.12</ecNumber>
    </recommendedName>
    <alternativeName>
        <fullName evidence="5">dCMP deaminase</fullName>
    </alternativeName>
</protein>
<dbReference type="InterPro" id="IPR035105">
    <property type="entry name" value="Deoxycytidylate_deaminase_dom"/>
</dbReference>
<dbReference type="InterPro" id="IPR015517">
    <property type="entry name" value="dCMP_deaminase-rel"/>
</dbReference>
<evidence type="ECO:0000256" key="4">
    <source>
        <dbReference type="ARBA" id="ARBA00038938"/>
    </source>
</evidence>
<dbReference type="CDD" id="cd01286">
    <property type="entry name" value="deoxycytidylate_deaminase"/>
    <property type="match status" value="1"/>
</dbReference>
<name>A0AAU9JSL6_9CILI</name>
<dbReference type="PROSITE" id="PS51747">
    <property type="entry name" value="CYT_DCMP_DEAMINASES_2"/>
    <property type="match status" value="1"/>
</dbReference>
<accession>A0AAU9JSL6</accession>
<dbReference type="GO" id="GO:0005737">
    <property type="term" value="C:cytoplasm"/>
    <property type="evidence" value="ECO:0007669"/>
    <property type="project" value="TreeGrafter"/>
</dbReference>
<dbReference type="InterPro" id="IPR002125">
    <property type="entry name" value="CMP_dCMP_dom"/>
</dbReference>